<evidence type="ECO:0000313" key="2">
    <source>
        <dbReference type="EMBL" id="JAG32448.1"/>
    </source>
</evidence>
<name>A0A0A9YMX2_LYGHE</name>
<organism evidence="2">
    <name type="scientific">Lygus hesperus</name>
    <name type="common">Western plant bug</name>
    <dbReference type="NCBI Taxonomy" id="30085"/>
    <lineage>
        <taxon>Eukaryota</taxon>
        <taxon>Metazoa</taxon>
        <taxon>Ecdysozoa</taxon>
        <taxon>Arthropoda</taxon>
        <taxon>Hexapoda</taxon>
        <taxon>Insecta</taxon>
        <taxon>Pterygota</taxon>
        <taxon>Neoptera</taxon>
        <taxon>Paraneoptera</taxon>
        <taxon>Hemiptera</taxon>
        <taxon>Heteroptera</taxon>
        <taxon>Panheteroptera</taxon>
        <taxon>Cimicomorpha</taxon>
        <taxon>Miridae</taxon>
        <taxon>Mirini</taxon>
        <taxon>Lygus</taxon>
    </lineage>
</organism>
<feature type="compositionally biased region" description="Basic and acidic residues" evidence="1">
    <location>
        <begin position="258"/>
        <end position="270"/>
    </location>
</feature>
<gene>
    <name evidence="2" type="primary">lafS</name>
    <name evidence="2" type="ORF">CM83_98791</name>
</gene>
<keyword evidence="2" id="KW-0282">Flagellum</keyword>
<accession>A0A0A9YMX2</accession>
<proteinExistence type="predicted"/>
<feature type="region of interest" description="Disordered" evidence="1">
    <location>
        <begin position="404"/>
        <end position="490"/>
    </location>
</feature>
<evidence type="ECO:0000256" key="1">
    <source>
        <dbReference type="SAM" id="MobiDB-lite"/>
    </source>
</evidence>
<protein>
    <submittedName>
        <fullName evidence="2">RNA polymerase sigma factor for flagellar operon</fullName>
    </submittedName>
</protein>
<dbReference type="EMBL" id="GBRD01002686">
    <property type="protein sequence ID" value="JAG63135.1"/>
    <property type="molecule type" value="Transcribed_RNA"/>
</dbReference>
<feature type="compositionally biased region" description="Low complexity" evidence="1">
    <location>
        <begin position="405"/>
        <end position="414"/>
    </location>
</feature>
<dbReference type="AlphaFoldDB" id="A0A0A9YMX2"/>
<reference evidence="2" key="1">
    <citation type="journal article" date="2014" name="PLoS ONE">
        <title>Transcriptome-Based Identification of ABC Transporters in the Western Tarnished Plant Bug Lygus hesperus.</title>
        <authorList>
            <person name="Hull J.J."/>
            <person name="Chaney K."/>
            <person name="Geib S.M."/>
            <person name="Fabrick J.A."/>
            <person name="Brent C.S."/>
            <person name="Walsh D."/>
            <person name="Lavine L.C."/>
        </authorList>
    </citation>
    <scope>NUCLEOTIDE SEQUENCE</scope>
</reference>
<keyword evidence="2" id="KW-0966">Cell projection</keyword>
<sequence>MSRYDEPEEVQTKEWEEALSIIENIFKDYKKGEISSKAVPKMDPLALDVARWKVVWGKKPAQYRLKPFLIWSVDEMPLIPEECESAPDQVNTVKEPVDTQKIKNDRKLRLMRKKIFKMNRRVDEINVLLIHAAEDARNHCGDEDGTWTGGILTDATRTELVIERNAILDKLRKTKKKLMGLKNAGVEQKKLTLVSPEDLRDAQKADACGDSPCGLTLNFDVDVNSEVFNFKHGRRAAIKKEARGNIWAKMANSPLKENSPRRSESMDSEKYKKKKFCKKHHRKMNDAGGVQGFENEVFLERRAVSENDFTRVVEISGNSIQRCEASEGGEREKALGKSIRIYEPRNDSLERIGICKESRKIGCQKLSQQGCQTEFVAGKLPCAKKSELVSSNAKNEVSTSVFVPSCSSGGLSSSHSKKDKIRGSSFKMGDTPDVKRQSEPGKLPKVRKYPPPASKEARSKVHARSKLENKELATKVRSHKVNESVTNTES</sequence>
<dbReference type="EMBL" id="GBHO01011156">
    <property type="protein sequence ID" value="JAG32448.1"/>
    <property type="molecule type" value="Transcribed_RNA"/>
</dbReference>
<evidence type="ECO:0000313" key="3">
    <source>
        <dbReference type="EMBL" id="JAG63135.1"/>
    </source>
</evidence>
<feature type="region of interest" description="Disordered" evidence="1">
    <location>
        <begin position="254"/>
        <end position="273"/>
    </location>
</feature>
<feature type="compositionally biased region" description="Basic and acidic residues" evidence="1">
    <location>
        <begin position="430"/>
        <end position="439"/>
    </location>
</feature>
<feature type="compositionally biased region" description="Basic and acidic residues" evidence="1">
    <location>
        <begin position="455"/>
        <end position="474"/>
    </location>
</feature>
<reference evidence="3" key="3">
    <citation type="submission" date="2014-09" db="EMBL/GenBank/DDBJ databases">
        <authorList>
            <person name="Magalhaes I.L.F."/>
            <person name="Oliveira U."/>
            <person name="Santos F.R."/>
            <person name="Vidigal T.H.D.A."/>
            <person name="Brescovit A.D."/>
            <person name="Santos A.J."/>
        </authorList>
    </citation>
    <scope>NUCLEOTIDE SEQUENCE</scope>
</reference>
<reference evidence="2" key="2">
    <citation type="submission" date="2014-07" db="EMBL/GenBank/DDBJ databases">
        <authorList>
            <person name="Hull J."/>
        </authorList>
    </citation>
    <scope>NUCLEOTIDE SEQUENCE</scope>
</reference>
<keyword evidence="2" id="KW-0969">Cilium</keyword>